<keyword evidence="5" id="KW-1015">Disulfide bond</keyword>
<evidence type="ECO:0000259" key="9">
    <source>
        <dbReference type="PROSITE" id="PS50026"/>
    </source>
</evidence>
<feature type="compositionally biased region" description="Low complexity" evidence="7">
    <location>
        <begin position="606"/>
        <end position="616"/>
    </location>
</feature>
<feature type="compositionally biased region" description="Low complexity" evidence="7">
    <location>
        <begin position="881"/>
        <end position="894"/>
    </location>
</feature>
<feature type="non-terminal residue" evidence="11">
    <location>
        <position position="1"/>
    </location>
</feature>
<proteinExistence type="predicted"/>
<feature type="compositionally biased region" description="Polar residues" evidence="7">
    <location>
        <begin position="1015"/>
        <end position="1024"/>
    </location>
</feature>
<feature type="compositionally biased region" description="Polar residues" evidence="7">
    <location>
        <begin position="1103"/>
        <end position="1112"/>
    </location>
</feature>
<evidence type="ECO:0000313" key="11">
    <source>
        <dbReference type="EMBL" id="KAK5971211.1"/>
    </source>
</evidence>
<sequence length="1784" mass="188192">PTNQQSQGPSTSIPPSESSPKTIGPAGGSEGRPRPTGGPLVEIDGEMNPDHLHPKGESPSKETPMTRTSASQPDESGERKATSNPETLDMEKSRTPGLPVEPDDEGGLSPRPDLPENESTAGPISVTPRPNTSDRHPSTSVSSLESTSKSTEPNQTLEFTPVPDERVTQKLFASQRPESSSEPPIQFTGPADEKETTSRSPMEVQQSSTPELSPKSSTEASEPNKVDVTTSPAMSDKAGVSTPEPSLGTSTTFIGSRTGDDTTSRPTTNGQDRSTTELSSETEEPPVQFTGAVEASTGSDNGAGAASELTPTVQASTPKLSSVTSSSVTGPDNSANATTEPALKSVTSTPDMPDTKQTATSESSSEPPVQFTGAADEKEATSRSPMEVQQSSTLELSPGSSTEVIGPNKVGVTTTPAMSDEAGVSTPESSLGTSTIVIEPSTGDDTTSRPTPSDQDRSATESSSETEEPPVQFTGPADEKKTTSRSSMDVQQSSTPELSPESSTETSAQNKVDVTTTPPMSVKAGVNTPESSLGTSTTFIGPSTGADTTSRPTTSGQDRFTTESSSGTEVQFTGPGEASTGSDIPGKGDQAASEPTPTVQASTPKSSSVTSSGVTGPDNGANATTKPTLKSETSRPDMPDTKQIATPESFPGPPVQFTGPADEKKTTSRSSMDVQQSSTPGLPRESSTETSGPSKVGMTTKLAMSNKAGVSTPESSSGTSTTSIGPSTGDDTTLRPTTSGQNHSTTESSSETEEPPVQFTGPSEASTGFDIPGKGAEEASESTPTVQASTPKSSSVMSTGVTGPDSGPNATTKPTRPSSIPTSPEESTGITVSRETVDIATSSAPLASSISALEATKPDGAVHVTAQPTRHPTQKPFTAVTPSGSSSSTTAGPAEVSRPTGDPLVVIDGEMNPDHFHLTTEPAKATSKPTTPVSPSDRSEESRTTLKPSTQEIHKSPAPGKPAGPDDESGLTTPFSLGSTPVSGDAIRVTLQPDTPDRQPSTSGTLEPASGVTGSGRTSESTPVPDSGDIRKPSTSGMPVSGNQNLPSGPKEGVTFTPRPDIPISKKPSSLALVNVTLRPDIPDRQPPTSEPTRRATGPGGTSEITPAPDTQDTQKKFIRPDCVADPSVCHEKASCDHHTRQCSCNIGHIGDGFVCNPDPQDCVLRKDLCSPEALCIGRRCRCVEGFTGDGVKCVSLYQRSVNCSECDANAHCDGGMCKCNVGYFGNGLCCVPDPRDCVHFSGVCNPDATCDRDERVCKCNSGFLGDGISCFPVRSCRSDPNVCDVEAICLPSGQCLCKQGFRGNGYDCVKISPLLRHQPNEPLNSCGNSCDRETELCISGNCICKHGYEKHHDGRCVDVNECESSPCHHLATCTNLPGSFTCSCPDGYAGDGKTCIQHLKIGELGVFCEPDGMTLVLGNETTAFEGRIFVRGQAENPYCAKTFSPLQHASKPYMFKVPFEHCNVRLEDHDTFATTVIVQKHPMFITTAADAYDLRCTYPVGVREVESNVNVSDLTTSSTLTDNAHGPSCRLTVTNEADESIAAAVVGQALRLRLEVTPNETYSILPRNCFAINIESGERYSLTDKAGCAIDDQLFPEWTKIRPSLTEAVFRTFKWPDSSMIRFQCDCSACVGVCPEMNCGRRREAAMRRFRFRRVRDIKNGTSIEERPTDDDYDEDEEEKELLKKLIDPKRLAFSSLVRVREDEEEERAQQQVDHWRSGLASEPEVIKEVAAQEAAVCVRTILVIGAMAVTGFCVAILIFLSIRRRRCKETTSMQESVSTIGL</sequence>
<feature type="compositionally biased region" description="Low complexity" evidence="7">
    <location>
        <begin position="138"/>
        <end position="151"/>
    </location>
</feature>
<feature type="compositionally biased region" description="Polar residues" evidence="7">
    <location>
        <begin position="330"/>
        <end position="367"/>
    </location>
</feature>
<dbReference type="Pfam" id="PF25057">
    <property type="entry name" value="CUT_N"/>
    <property type="match status" value="1"/>
</dbReference>
<comment type="caution">
    <text evidence="11">The sequence shown here is derived from an EMBL/GenBank/DDBJ whole genome shotgun (WGS) entry which is preliminary data.</text>
</comment>
<dbReference type="InterPro" id="IPR009030">
    <property type="entry name" value="Growth_fac_rcpt_cys_sf"/>
</dbReference>
<keyword evidence="12" id="KW-1185">Reference proteome</keyword>
<keyword evidence="8" id="KW-1133">Transmembrane helix</keyword>
<evidence type="ECO:0000256" key="1">
    <source>
        <dbReference type="ARBA" id="ARBA00022460"/>
    </source>
</evidence>
<feature type="compositionally biased region" description="Polar residues" evidence="7">
    <location>
        <begin position="443"/>
        <end position="453"/>
    </location>
</feature>
<dbReference type="InterPro" id="IPR018097">
    <property type="entry name" value="EGF_Ca-bd_CS"/>
</dbReference>
<dbReference type="Pfam" id="PF12947">
    <property type="entry name" value="EGF_3"/>
    <property type="match status" value="1"/>
</dbReference>
<feature type="compositionally biased region" description="Low complexity" evidence="7">
    <location>
        <begin position="493"/>
        <end position="507"/>
    </location>
</feature>
<dbReference type="GO" id="GO:0005509">
    <property type="term" value="F:calcium ion binding"/>
    <property type="evidence" value="ECO:0007669"/>
    <property type="project" value="InterPro"/>
</dbReference>
<feature type="compositionally biased region" description="Polar residues" evidence="7">
    <location>
        <begin position="243"/>
        <end position="255"/>
    </location>
</feature>
<feature type="compositionally biased region" description="Polar residues" evidence="7">
    <location>
        <begin position="426"/>
        <end position="436"/>
    </location>
</feature>
<feature type="compositionally biased region" description="Basic and acidic residues" evidence="7">
    <location>
        <begin position="48"/>
        <end position="60"/>
    </location>
</feature>
<feature type="compositionally biased region" description="Polar residues" evidence="7">
    <location>
        <begin position="1033"/>
        <end position="1047"/>
    </location>
</feature>
<dbReference type="CDD" id="cd00054">
    <property type="entry name" value="EGF_CA"/>
    <property type="match status" value="1"/>
</dbReference>
<feature type="compositionally biased region" description="Polar residues" evidence="7">
    <location>
        <begin position="781"/>
        <end position="801"/>
    </location>
</feature>
<dbReference type="GO" id="GO:0042302">
    <property type="term" value="F:structural constituent of cuticle"/>
    <property type="evidence" value="ECO:0007669"/>
    <property type="project" value="UniProtKB-KW"/>
</dbReference>
<evidence type="ECO:0000313" key="12">
    <source>
        <dbReference type="Proteomes" id="UP001331761"/>
    </source>
</evidence>
<dbReference type="PANTHER" id="PTHR22907">
    <property type="entry name" value="GH04558P"/>
    <property type="match status" value="1"/>
</dbReference>
<dbReference type="PROSITE" id="PS01186">
    <property type="entry name" value="EGF_2"/>
    <property type="match status" value="3"/>
</dbReference>
<feature type="compositionally biased region" description="Polar residues" evidence="7">
    <location>
        <begin position="61"/>
        <end position="74"/>
    </location>
</feature>
<evidence type="ECO:0000256" key="6">
    <source>
        <dbReference type="PROSITE-ProRule" id="PRU00076"/>
    </source>
</evidence>
<keyword evidence="1" id="KW-0193">Cuticle</keyword>
<feature type="compositionally biased region" description="Polar residues" evidence="7">
    <location>
        <begin position="593"/>
        <end position="605"/>
    </location>
</feature>
<feature type="compositionally biased region" description="Low complexity" evidence="7">
    <location>
        <begin position="811"/>
        <end position="828"/>
    </location>
</feature>
<dbReference type="SMART" id="SM00241">
    <property type="entry name" value="ZP"/>
    <property type="match status" value="1"/>
</dbReference>
<dbReference type="Proteomes" id="UP001331761">
    <property type="component" value="Unassembled WGS sequence"/>
</dbReference>
<dbReference type="SUPFAM" id="SSF57184">
    <property type="entry name" value="Growth factor receptor domain"/>
    <property type="match status" value="1"/>
</dbReference>
<dbReference type="PROSITE" id="PS01187">
    <property type="entry name" value="EGF_CA"/>
    <property type="match status" value="1"/>
</dbReference>
<dbReference type="InterPro" id="IPR000152">
    <property type="entry name" value="EGF-type_Asp/Asn_hydroxyl_site"/>
</dbReference>
<feature type="domain" description="EGF-like" evidence="9">
    <location>
        <begin position="1359"/>
        <end position="1397"/>
    </location>
</feature>
<comment type="caution">
    <text evidence="6">Lacks conserved residue(s) required for the propagation of feature annotation.</text>
</comment>
<feature type="region of interest" description="Disordered" evidence="7">
    <location>
        <begin position="1"/>
        <end position="835"/>
    </location>
</feature>
<feature type="compositionally biased region" description="Low complexity" evidence="7">
    <location>
        <begin position="711"/>
        <end position="731"/>
    </location>
</feature>
<dbReference type="InterPro" id="IPR001507">
    <property type="entry name" value="ZP_dom"/>
</dbReference>
<dbReference type="PROSITE" id="PS50026">
    <property type="entry name" value="EGF_3"/>
    <property type="match status" value="1"/>
</dbReference>
<dbReference type="EMBL" id="WIXE01018094">
    <property type="protein sequence ID" value="KAK5971211.1"/>
    <property type="molecule type" value="Genomic_DNA"/>
</dbReference>
<keyword evidence="8" id="KW-0812">Transmembrane</keyword>
<dbReference type="InterPro" id="IPR024731">
    <property type="entry name" value="NELL2-like_EGF"/>
</dbReference>
<gene>
    <name evidence="11" type="ORF">GCK32_010725</name>
</gene>
<organism evidence="11 12">
    <name type="scientific">Trichostrongylus colubriformis</name>
    <name type="common">Black scour worm</name>
    <dbReference type="NCBI Taxonomy" id="6319"/>
    <lineage>
        <taxon>Eukaryota</taxon>
        <taxon>Metazoa</taxon>
        <taxon>Ecdysozoa</taxon>
        <taxon>Nematoda</taxon>
        <taxon>Chromadorea</taxon>
        <taxon>Rhabditida</taxon>
        <taxon>Rhabditina</taxon>
        <taxon>Rhabditomorpha</taxon>
        <taxon>Strongyloidea</taxon>
        <taxon>Trichostrongylidae</taxon>
        <taxon>Trichostrongylus</taxon>
    </lineage>
</organism>
<accession>A0AAN8F0C0</accession>
<dbReference type="PANTHER" id="PTHR22907:SF46">
    <property type="entry name" value="ZP DOMAIN-CONTAINING PROTEIN"/>
    <property type="match status" value="1"/>
</dbReference>
<feature type="compositionally biased region" description="Polar residues" evidence="7">
    <location>
        <begin position="508"/>
        <end position="519"/>
    </location>
</feature>
<dbReference type="SMART" id="SM00179">
    <property type="entry name" value="EGF_CA"/>
    <property type="match status" value="1"/>
</dbReference>
<feature type="region of interest" description="Disordered" evidence="7">
    <location>
        <begin position="858"/>
        <end position="1115"/>
    </location>
</feature>
<feature type="compositionally biased region" description="Polar residues" evidence="7">
    <location>
        <begin position="927"/>
        <end position="936"/>
    </location>
</feature>
<feature type="compositionally biased region" description="Polar residues" evidence="7">
    <location>
        <begin position="621"/>
        <end position="631"/>
    </location>
</feature>
<keyword evidence="4" id="KW-0677">Repeat</keyword>
<dbReference type="SMART" id="SM00181">
    <property type="entry name" value="EGF"/>
    <property type="match status" value="6"/>
</dbReference>
<feature type="compositionally biased region" description="Polar residues" evidence="7">
    <location>
        <begin position="198"/>
        <end position="233"/>
    </location>
</feature>
<evidence type="ECO:0000256" key="3">
    <source>
        <dbReference type="ARBA" id="ARBA00022729"/>
    </source>
</evidence>
<keyword evidence="8" id="KW-0472">Membrane</keyword>
<name>A0AAN8F0C0_TRICO</name>
<evidence type="ECO:0000259" key="10">
    <source>
        <dbReference type="PROSITE" id="PS51034"/>
    </source>
</evidence>
<dbReference type="Gene3D" id="2.90.20.10">
    <property type="entry name" value="Plasmodium vivax P25 domain"/>
    <property type="match status" value="1"/>
</dbReference>
<reference evidence="11 12" key="1">
    <citation type="submission" date="2019-10" db="EMBL/GenBank/DDBJ databases">
        <title>Assembly and Annotation for the nematode Trichostrongylus colubriformis.</title>
        <authorList>
            <person name="Martin J."/>
        </authorList>
    </citation>
    <scope>NUCLEOTIDE SEQUENCE [LARGE SCALE GENOMIC DNA]</scope>
    <source>
        <strain evidence="11">G859</strain>
        <tissue evidence="11">Whole worm</tissue>
    </source>
</reference>
<keyword evidence="3" id="KW-0732">Signal</keyword>
<feature type="compositionally biased region" description="Polar residues" evidence="7">
    <location>
        <begin position="528"/>
        <end position="571"/>
    </location>
</feature>
<evidence type="ECO:0000256" key="7">
    <source>
        <dbReference type="SAM" id="MobiDB-lite"/>
    </source>
</evidence>
<dbReference type="InterPro" id="IPR051962">
    <property type="entry name" value="Cuticlin"/>
</dbReference>
<evidence type="ECO:0000256" key="2">
    <source>
        <dbReference type="ARBA" id="ARBA00022536"/>
    </source>
</evidence>
<feature type="compositionally biased region" description="Polar residues" evidence="7">
    <location>
        <begin position="264"/>
        <end position="273"/>
    </location>
</feature>
<dbReference type="InterPro" id="IPR001881">
    <property type="entry name" value="EGF-like_Ca-bd_dom"/>
</dbReference>
<feature type="transmembrane region" description="Helical" evidence="8">
    <location>
        <begin position="1743"/>
        <end position="1764"/>
    </location>
</feature>
<evidence type="ECO:0000256" key="5">
    <source>
        <dbReference type="ARBA" id="ARBA00023157"/>
    </source>
</evidence>
<feature type="compositionally biased region" description="Low complexity" evidence="7">
    <location>
        <begin position="9"/>
        <end position="20"/>
    </location>
</feature>
<protein>
    <submittedName>
        <fullName evidence="11">Uncharacterized protein</fullName>
    </submittedName>
</protein>
<feature type="compositionally biased region" description="Polar residues" evidence="7">
    <location>
        <begin position="309"/>
        <end position="320"/>
    </location>
</feature>
<feature type="compositionally biased region" description="Polar residues" evidence="7">
    <location>
        <begin position="970"/>
        <end position="982"/>
    </location>
</feature>
<dbReference type="InterPro" id="IPR000742">
    <property type="entry name" value="EGF"/>
</dbReference>
<evidence type="ECO:0000256" key="8">
    <source>
        <dbReference type="SAM" id="Phobius"/>
    </source>
</evidence>
<feature type="compositionally biased region" description="Polar residues" evidence="7">
    <location>
        <begin position="382"/>
        <end position="403"/>
    </location>
</feature>
<dbReference type="InterPro" id="IPR056953">
    <property type="entry name" value="CUT_N"/>
</dbReference>
<dbReference type="PROSITE" id="PS51034">
    <property type="entry name" value="ZP_2"/>
    <property type="match status" value="1"/>
</dbReference>
<feature type="compositionally biased region" description="Polar residues" evidence="7">
    <location>
        <begin position="668"/>
        <end position="680"/>
    </location>
</feature>
<feature type="domain" description="ZP" evidence="10">
    <location>
        <begin position="1408"/>
        <end position="1647"/>
    </location>
</feature>
<evidence type="ECO:0000256" key="4">
    <source>
        <dbReference type="ARBA" id="ARBA00022737"/>
    </source>
</evidence>
<feature type="compositionally biased region" description="Polar residues" evidence="7">
    <location>
        <begin position="734"/>
        <end position="743"/>
    </location>
</feature>
<dbReference type="CDD" id="cd19941">
    <property type="entry name" value="TIL"/>
    <property type="match status" value="1"/>
</dbReference>
<dbReference type="PROSITE" id="PS00010">
    <property type="entry name" value="ASX_HYDROXYL"/>
    <property type="match status" value="1"/>
</dbReference>
<keyword evidence="2 6" id="KW-0245">EGF-like domain</keyword>